<dbReference type="AlphaFoldDB" id="A0A0A1DQ84"/>
<accession>A0A0A1DQ84</accession>
<dbReference type="HOGENOM" id="CLU_033863_5_2_11"/>
<keyword evidence="4" id="KW-1133">Transmembrane helix</keyword>
<dbReference type="InterPro" id="IPR037185">
    <property type="entry name" value="EmrE-like"/>
</dbReference>
<evidence type="ECO:0000256" key="2">
    <source>
        <dbReference type="ARBA" id="ARBA00007362"/>
    </source>
</evidence>
<dbReference type="STRING" id="2045.KR76_22070"/>
<name>A0A0A1DQ84_NOCSI</name>
<dbReference type="InterPro" id="IPR000620">
    <property type="entry name" value="EamA_dom"/>
</dbReference>
<evidence type="ECO:0000313" key="8">
    <source>
        <dbReference type="Proteomes" id="UP000030300"/>
    </source>
</evidence>
<comment type="similarity">
    <text evidence="2">Belongs to the EamA transporter family.</text>
</comment>
<dbReference type="Pfam" id="PF00892">
    <property type="entry name" value="EamA"/>
    <property type="match status" value="2"/>
</dbReference>
<keyword evidence="3" id="KW-0812">Transmembrane</keyword>
<dbReference type="Proteomes" id="UP000030300">
    <property type="component" value="Chromosome"/>
</dbReference>
<comment type="subcellular location">
    <subcellularLocation>
        <location evidence="1">Membrane</location>
        <topology evidence="1">Multi-pass membrane protein</topology>
    </subcellularLocation>
</comment>
<keyword evidence="5" id="KW-0472">Membrane</keyword>
<evidence type="ECO:0000313" key="7">
    <source>
        <dbReference type="EMBL" id="AIY18792.1"/>
    </source>
</evidence>
<dbReference type="PANTHER" id="PTHR32322">
    <property type="entry name" value="INNER MEMBRANE TRANSPORTER"/>
    <property type="match status" value="1"/>
</dbReference>
<dbReference type="OrthoDB" id="5242975at2"/>
<dbReference type="EMBL" id="CP009896">
    <property type="protein sequence ID" value="AIY18792.1"/>
    <property type="molecule type" value="Genomic_DNA"/>
</dbReference>
<dbReference type="GeneID" id="96611472"/>
<proteinExistence type="inferred from homology"/>
<evidence type="ECO:0000256" key="4">
    <source>
        <dbReference type="ARBA" id="ARBA00022989"/>
    </source>
</evidence>
<evidence type="ECO:0000256" key="3">
    <source>
        <dbReference type="ARBA" id="ARBA00022692"/>
    </source>
</evidence>
<dbReference type="PANTHER" id="PTHR32322:SF9">
    <property type="entry name" value="AMINO-ACID METABOLITE EFFLUX PUMP-RELATED"/>
    <property type="match status" value="1"/>
</dbReference>
<evidence type="ECO:0000259" key="6">
    <source>
        <dbReference type="Pfam" id="PF00892"/>
    </source>
</evidence>
<reference evidence="7 8" key="1">
    <citation type="journal article" date="2015" name="Genome Announc.">
        <title>Complete Genome Sequence of Steroid-Transforming Nocardioides simplex VKM Ac-2033D.</title>
        <authorList>
            <person name="Shtratnikova V.Y."/>
            <person name="Schelkunov M.I."/>
            <person name="Pekov Y.A."/>
            <person name="Fokina V.V."/>
            <person name="Logacheva M.D."/>
            <person name="Sokolov S.L."/>
            <person name="Bragin E.Y."/>
            <person name="Ashapkin V.V."/>
            <person name="Donova M.V."/>
        </authorList>
    </citation>
    <scope>NUCLEOTIDE SEQUENCE [LARGE SCALE GENOMIC DNA]</scope>
    <source>
        <strain evidence="7 8">VKM Ac-2033D</strain>
    </source>
</reference>
<evidence type="ECO:0000256" key="1">
    <source>
        <dbReference type="ARBA" id="ARBA00004141"/>
    </source>
</evidence>
<keyword evidence="8" id="KW-1185">Reference proteome</keyword>
<dbReference type="KEGG" id="psim:KR76_22070"/>
<evidence type="ECO:0000256" key="5">
    <source>
        <dbReference type="ARBA" id="ARBA00023136"/>
    </source>
</evidence>
<dbReference type="SUPFAM" id="SSF103481">
    <property type="entry name" value="Multidrug resistance efflux transporter EmrE"/>
    <property type="match status" value="2"/>
</dbReference>
<organism evidence="7 8">
    <name type="scientific">Nocardioides simplex</name>
    <name type="common">Arthrobacter simplex</name>
    <dbReference type="NCBI Taxonomy" id="2045"/>
    <lineage>
        <taxon>Bacteria</taxon>
        <taxon>Bacillati</taxon>
        <taxon>Actinomycetota</taxon>
        <taxon>Actinomycetes</taxon>
        <taxon>Propionibacteriales</taxon>
        <taxon>Nocardioidaceae</taxon>
        <taxon>Pimelobacter</taxon>
    </lineage>
</organism>
<feature type="domain" description="EamA" evidence="6">
    <location>
        <begin position="152"/>
        <end position="278"/>
    </location>
</feature>
<protein>
    <submittedName>
        <fullName evidence="7">Permease of the drug/metabolite transporter (DMT) superfamily</fullName>
    </submittedName>
</protein>
<dbReference type="GO" id="GO:0016020">
    <property type="term" value="C:membrane"/>
    <property type="evidence" value="ECO:0007669"/>
    <property type="project" value="UniProtKB-SubCell"/>
</dbReference>
<dbReference type="RefSeq" id="WP_038681381.1">
    <property type="nucleotide sequence ID" value="NZ_BJMC01000011.1"/>
</dbReference>
<feature type="domain" description="EamA" evidence="6">
    <location>
        <begin position="5"/>
        <end position="137"/>
    </location>
</feature>
<dbReference type="InterPro" id="IPR050638">
    <property type="entry name" value="AA-Vitamin_Transporters"/>
</dbReference>
<dbReference type="eggNOG" id="COG0697">
    <property type="taxonomic scope" value="Bacteria"/>
</dbReference>
<sequence>MTKRGWSLFLAMCLIWGLPYLFIRIAVEDVSPAALVFLRTALAALVLLPIALVRREVGPVLARWRPLTLFAVIEIMIPWVLLGHAEQRISSSLAGLLVAAVPLFGALAFLVTAHAERFSATQTGGLVLGFVGVACLVGLDVHHIDVLAVAEMLGVAICYAAGPLVLARSFADVSGLGVMACALTLTAVVYTPFGLLDPPTDVPAEGWLSIVVLALVCTALAFVIFLELIKVAGPTRATIITYVNPAVAIALGVLLLDERLTTGMLVGFPLILVGCVVAAGGRGATEAAAPEPAADVALEVEAAAEAAVEVADPDADPEPQISSL</sequence>
<gene>
    <name evidence="7" type="ORF">KR76_22070</name>
</gene>